<sequence length="34" mass="3719">MKFQIESLETVAAPGKLKAIKDFFHGLMDGLLGL</sequence>
<comment type="caution">
    <text evidence="1">The sequence shown here is derived from an EMBL/GenBank/DDBJ whole genome shotgun (WGS) entry which is preliminary data.</text>
</comment>
<evidence type="ECO:0000313" key="1">
    <source>
        <dbReference type="EMBL" id="MBM7690763.1"/>
    </source>
</evidence>
<reference evidence="1 2" key="1">
    <citation type="submission" date="2021-01" db="EMBL/GenBank/DDBJ databases">
        <title>Genomic Encyclopedia of Type Strains, Phase IV (KMG-IV): sequencing the most valuable type-strain genomes for metagenomic binning, comparative biology and taxonomic classification.</title>
        <authorList>
            <person name="Goeker M."/>
        </authorList>
    </citation>
    <scope>NUCLEOTIDE SEQUENCE [LARGE SCALE GENOMIC DNA]</scope>
    <source>
        <strain evidence="1 2">DSM 105482</strain>
    </source>
</reference>
<dbReference type="Proteomes" id="UP000823486">
    <property type="component" value="Unassembled WGS sequence"/>
</dbReference>
<protein>
    <submittedName>
        <fullName evidence="1">Uncharacterized protein</fullName>
    </submittedName>
</protein>
<accession>A0ABS2QCA1</accession>
<proteinExistence type="predicted"/>
<name>A0ABS2QCA1_9BACI</name>
<organism evidence="1 2">
    <name type="scientific">Peribacillus deserti</name>
    <dbReference type="NCBI Taxonomy" id="673318"/>
    <lineage>
        <taxon>Bacteria</taxon>
        <taxon>Bacillati</taxon>
        <taxon>Bacillota</taxon>
        <taxon>Bacilli</taxon>
        <taxon>Bacillales</taxon>
        <taxon>Bacillaceae</taxon>
        <taxon>Peribacillus</taxon>
    </lineage>
</organism>
<evidence type="ECO:0000313" key="2">
    <source>
        <dbReference type="Proteomes" id="UP000823486"/>
    </source>
</evidence>
<gene>
    <name evidence="1" type="ORF">JOC77_000166</name>
</gene>
<keyword evidence="2" id="KW-1185">Reference proteome</keyword>
<dbReference type="EMBL" id="JAFBFI010000001">
    <property type="protein sequence ID" value="MBM7690763.1"/>
    <property type="molecule type" value="Genomic_DNA"/>
</dbReference>